<dbReference type="AlphaFoldDB" id="B9L3W2"/>
<reference evidence="1 2" key="1">
    <citation type="journal article" date="2009" name="PLoS ONE">
        <title>Complete genome sequence of the aerobic CO-oxidizing thermophile Thermomicrobium roseum.</title>
        <authorList>
            <person name="Wu D."/>
            <person name="Raymond J."/>
            <person name="Wu M."/>
            <person name="Chatterji S."/>
            <person name="Ren Q."/>
            <person name="Graham J.E."/>
            <person name="Bryant D.A."/>
            <person name="Robb F."/>
            <person name="Colman A."/>
            <person name="Tallon L.J."/>
            <person name="Badger J.H."/>
            <person name="Madupu R."/>
            <person name="Ward N.L."/>
            <person name="Eisen J.A."/>
        </authorList>
    </citation>
    <scope>NUCLEOTIDE SEQUENCE [LARGE SCALE GENOMIC DNA]</scope>
    <source>
        <strain evidence="2">ATCC 27502 / DSM 5159 / P-2</strain>
        <plasmid evidence="1">unnamed</plasmid>
    </source>
</reference>
<keyword evidence="2" id="KW-1185">Reference proteome</keyword>
<evidence type="ECO:0000313" key="1">
    <source>
        <dbReference type="EMBL" id="ACM06941.1"/>
    </source>
</evidence>
<name>B9L3W2_THERP</name>
<keyword evidence="1" id="KW-0614">Plasmid</keyword>
<organism evidence="1 2">
    <name type="scientific">Thermomicrobium roseum (strain ATCC 27502 / DSM 5159 / P-2)</name>
    <dbReference type="NCBI Taxonomy" id="309801"/>
    <lineage>
        <taxon>Bacteria</taxon>
        <taxon>Pseudomonadati</taxon>
        <taxon>Thermomicrobiota</taxon>
        <taxon>Thermomicrobia</taxon>
        <taxon>Thermomicrobiales</taxon>
        <taxon>Thermomicrobiaceae</taxon>
        <taxon>Thermomicrobium</taxon>
    </lineage>
</organism>
<evidence type="ECO:0000313" key="2">
    <source>
        <dbReference type="Proteomes" id="UP000000447"/>
    </source>
</evidence>
<dbReference type="EMBL" id="CP001276">
    <property type="protein sequence ID" value="ACM06941.1"/>
    <property type="molecule type" value="Genomic_DNA"/>
</dbReference>
<proteinExistence type="predicted"/>
<accession>B9L3W2</accession>
<geneLocation type="plasmid" evidence="2">
    <name>Tros</name>
</geneLocation>
<sequence>MGRLDTPRARDSRPCLLVNFGEYACGDFYVVMREEALRELAARKWTVDRLREALCGERVAVTGVLATYRAGARVNPQIEYQEPGRLVVFRPPQRGGNIVI</sequence>
<protein>
    <submittedName>
        <fullName evidence="1">Uncharacterized protein</fullName>
    </submittedName>
</protein>
<dbReference type="KEGG" id="tro:trd_A0476"/>
<gene>
    <name evidence="1" type="ordered locus">trd_A0476</name>
</gene>
<dbReference type="Proteomes" id="UP000000447">
    <property type="component" value="Plasmid unnamed"/>
</dbReference>
<dbReference type="RefSeq" id="WP_012642928.1">
    <property type="nucleotide sequence ID" value="NC_011961.1"/>
</dbReference>
<dbReference type="HOGENOM" id="CLU_2304728_0_0_0"/>